<reference evidence="7 8" key="1">
    <citation type="submission" date="2018-04" db="EMBL/GenBank/DDBJ databases">
        <title>The genome sequence of Caulobacter sp. 736.</title>
        <authorList>
            <person name="Gao J."/>
            <person name="Sun J."/>
        </authorList>
    </citation>
    <scope>NUCLEOTIDE SEQUENCE [LARGE SCALE GENOMIC DNA]</scope>
    <source>
        <strain evidence="7 8">736</strain>
    </source>
</reference>
<dbReference type="InterPro" id="IPR036388">
    <property type="entry name" value="WH-like_DNA-bd_sf"/>
</dbReference>
<dbReference type="GO" id="GO:0045892">
    <property type="term" value="P:negative regulation of DNA-templated transcription"/>
    <property type="evidence" value="ECO:0007669"/>
    <property type="project" value="TreeGrafter"/>
</dbReference>
<dbReference type="Pfam" id="PF09339">
    <property type="entry name" value="HTH_IclR"/>
    <property type="match status" value="1"/>
</dbReference>
<dbReference type="Gene3D" id="3.30.450.40">
    <property type="match status" value="1"/>
</dbReference>
<dbReference type="InterPro" id="IPR050707">
    <property type="entry name" value="HTH_MetabolicPath_Reg"/>
</dbReference>
<organism evidence="7 8">
    <name type="scientific">Caulobacter radicis</name>
    <dbReference type="NCBI Taxonomy" id="2172650"/>
    <lineage>
        <taxon>Bacteria</taxon>
        <taxon>Pseudomonadati</taxon>
        <taxon>Pseudomonadota</taxon>
        <taxon>Alphaproteobacteria</taxon>
        <taxon>Caulobacterales</taxon>
        <taxon>Caulobacteraceae</taxon>
        <taxon>Caulobacter</taxon>
    </lineage>
</organism>
<keyword evidence="2" id="KW-0238">DNA-binding</keyword>
<evidence type="ECO:0000259" key="6">
    <source>
        <dbReference type="PROSITE" id="PS51078"/>
    </source>
</evidence>
<keyword evidence="1" id="KW-0805">Transcription regulation</keyword>
<proteinExistence type="predicted"/>
<dbReference type="GO" id="GO:0003700">
    <property type="term" value="F:DNA-binding transcription factor activity"/>
    <property type="evidence" value="ECO:0007669"/>
    <property type="project" value="TreeGrafter"/>
</dbReference>
<accession>A0A2T9J7M8</accession>
<dbReference type="Proteomes" id="UP000244913">
    <property type="component" value="Unassembled WGS sequence"/>
</dbReference>
<evidence type="ECO:0000256" key="1">
    <source>
        <dbReference type="ARBA" id="ARBA00023015"/>
    </source>
</evidence>
<evidence type="ECO:0000313" key="7">
    <source>
        <dbReference type="EMBL" id="PVM77561.1"/>
    </source>
</evidence>
<evidence type="ECO:0000259" key="5">
    <source>
        <dbReference type="PROSITE" id="PS51077"/>
    </source>
</evidence>
<dbReference type="InterPro" id="IPR029016">
    <property type="entry name" value="GAF-like_dom_sf"/>
</dbReference>
<keyword evidence="8" id="KW-1185">Reference proteome</keyword>
<comment type="caution">
    <text evidence="7">The sequence shown here is derived from an EMBL/GenBank/DDBJ whole genome shotgun (WGS) entry which is preliminary data.</text>
</comment>
<dbReference type="PROSITE" id="PS51077">
    <property type="entry name" value="HTH_ICLR"/>
    <property type="match status" value="1"/>
</dbReference>
<dbReference type="InterPro" id="IPR005471">
    <property type="entry name" value="Tscrpt_reg_IclR_N"/>
</dbReference>
<dbReference type="EMBL" id="QDKP01000049">
    <property type="protein sequence ID" value="PVM77561.1"/>
    <property type="molecule type" value="Genomic_DNA"/>
</dbReference>
<feature type="region of interest" description="Disordered" evidence="4">
    <location>
        <begin position="267"/>
        <end position="287"/>
    </location>
</feature>
<feature type="region of interest" description="Disordered" evidence="4">
    <location>
        <begin position="1"/>
        <end position="20"/>
    </location>
</feature>
<evidence type="ECO:0000256" key="3">
    <source>
        <dbReference type="ARBA" id="ARBA00023163"/>
    </source>
</evidence>
<evidence type="ECO:0000256" key="2">
    <source>
        <dbReference type="ARBA" id="ARBA00023125"/>
    </source>
</evidence>
<protein>
    <submittedName>
        <fullName evidence="7">Transcriptional regulator</fullName>
    </submittedName>
</protein>
<dbReference type="PANTHER" id="PTHR30136:SF24">
    <property type="entry name" value="HTH-TYPE TRANSCRIPTIONAL REPRESSOR ALLR"/>
    <property type="match status" value="1"/>
</dbReference>
<evidence type="ECO:0000313" key="8">
    <source>
        <dbReference type="Proteomes" id="UP000244913"/>
    </source>
</evidence>
<dbReference type="AlphaFoldDB" id="A0A2T9J7M8"/>
<dbReference type="Pfam" id="PF01614">
    <property type="entry name" value="IclR_C"/>
    <property type="match status" value="1"/>
</dbReference>
<dbReference type="InterPro" id="IPR036390">
    <property type="entry name" value="WH_DNA-bd_sf"/>
</dbReference>
<dbReference type="SUPFAM" id="SSF55781">
    <property type="entry name" value="GAF domain-like"/>
    <property type="match status" value="1"/>
</dbReference>
<dbReference type="Gene3D" id="1.10.10.10">
    <property type="entry name" value="Winged helix-like DNA-binding domain superfamily/Winged helix DNA-binding domain"/>
    <property type="match status" value="1"/>
</dbReference>
<dbReference type="PANTHER" id="PTHR30136">
    <property type="entry name" value="HELIX-TURN-HELIX TRANSCRIPTIONAL REGULATOR, ICLR FAMILY"/>
    <property type="match status" value="1"/>
</dbReference>
<feature type="domain" description="HTH iclR-type" evidence="5">
    <location>
        <begin position="21"/>
        <end position="80"/>
    </location>
</feature>
<dbReference type="SUPFAM" id="SSF46785">
    <property type="entry name" value="Winged helix' DNA-binding domain"/>
    <property type="match status" value="1"/>
</dbReference>
<gene>
    <name evidence="7" type="ORF">DDF65_16695</name>
</gene>
<dbReference type="SMART" id="SM00346">
    <property type="entry name" value="HTH_ICLR"/>
    <property type="match status" value="1"/>
</dbReference>
<sequence>MENSSAPFDETESEGAKGGASRTLVRGLDILNAVSCGHTELGALAGALGLTRTTTYRLAATLVEHRYLTYAPRVGYGLGPKLLELGFIASRQTSVGKAAREHLELLSSGSGDTVHLGVLDEGRVLYLDKIPGARRVDISSRIGERQPLRSTGLGKALLLDEPASRLREIFQAEDDEGLAYPQDVDCWLARMAAYRDAGVAFDLEENPDRVRCVAAPLRGVDGKIIAAISLTSAAQYMDEARMERLAVSVRATARAISHDLGWRAPDPDVAATASRSAQTRRQTAAKP</sequence>
<dbReference type="RefSeq" id="WP_116568768.1">
    <property type="nucleotide sequence ID" value="NZ_QDKP01000049.1"/>
</dbReference>
<dbReference type="PROSITE" id="PS51078">
    <property type="entry name" value="ICLR_ED"/>
    <property type="match status" value="1"/>
</dbReference>
<name>A0A2T9J7M8_9CAUL</name>
<keyword evidence="3" id="KW-0804">Transcription</keyword>
<evidence type="ECO:0000256" key="4">
    <source>
        <dbReference type="SAM" id="MobiDB-lite"/>
    </source>
</evidence>
<dbReference type="GO" id="GO:0003677">
    <property type="term" value="F:DNA binding"/>
    <property type="evidence" value="ECO:0007669"/>
    <property type="project" value="UniProtKB-KW"/>
</dbReference>
<feature type="compositionally biased region" description="Low complexity" evidence="4">
    <location>
        <begin position="270"/>
        <end position="287"/>
    </location>
</feature>
<dbReference type="InterPro" id="IPR014757">
    <property type="entry name" value="Tscrpt_reg_IclR_C"/>
</dbReference>
<feature type="domain" description="IclR-ED" evidence="6">
    <location>
        <begin position="81"/>
        <end position="262"/>
    </location>
</feature>